<dbReference type="EMBL" id="BLAY01000082">
    <property type="protein sequence ID" value="GET40086.1"/>
    <property type="molecule type" value="Genomic_DNA"/>
</dbReference>
<dbReference type="PRINTS" id="PR00301">
    <property type="entry name" value="HEATSHOCK70"/>
</dbReference>
<dbReference type="Gene3D" id="3.90.640.10">
    <property type="entry name" value="Actin, Chain A, domain 4"/>
    <property type="match status" value="1"/>
</dbReference>
<comment type="similarity">
    <text evidence="1 6">Belongs to the heat shock protein 70 family.</text>
</comment>
<dbReference type="InterPro" id="IPR013126">
    <property type="entry name" value="Hsp_70_fam"/>
</dbReference>
<dbReference type="GO" id="GO:0005524">
    <property type="term" value="F:ATP binding"/>
    <property type="evidence" value="ECO:0007669"/>
    <property type="project" value="UniProtKB-KW"/>
</dbReference>
<evidence type="ECO:0000256" key="1">
    <source>
        <dbReference type="ARBA" id="ARBA00007381"/>
    </source>
</evidence>
<protein>
    <submittedName>
        <fullName evidence="7">Heat shock protein 70</fullName>
    </submittedName>
</protein>
<dbReference type="GO" id="GO:0140662">
    <property type="term" value="F:ATP-dependent protein folding chaperone"/>
    <property type="evidence" value="ECO:0007669"/>
    <property type="project" value="InterPro"/>
</dbReference>
<evidence type="ECO:0000256" key="5">
    <source>
        <dbReference type="ARBA" id="ARBA00023186"/>
    </source>
</evidence>
<evidence type="ECO:0000313" key="8">
    <source>
        <dbReference type="Proteomes" id="UP001050975"/>
    </source>
</evidence>
<dbReference type="InterPro" id="IPR018181">
    <property type="entry name" value="Heat_shock_70_CS"/>
</dbReference>
<dbReference type="SUPFAM" id="SSF53067">
    <property type="entry name" value="Actin-like ATPase domain"/>
    <property type="match status" value="2"/>
</dbReference>
<dbReference type="Proteomes" id="UP001050975">
    <property type="component" value="Unassembled WGS sequence"/>
</dbReference>
<evidence type="ECO:0000256" key="6">
    <source>
        <dbReference type="RuleBase" id="RU003322"/>
    </source>
</evidence>
<keyword evidence="5" id="KW-0143">Chaperone</keyword>
<dbReference type="PROSITE" id="PS00329">
    <property type="entry name" value="HSP70_2"/>
    <property type="match status" value="1"/>
</dbReference>
<dbReference type="PANTHER" id="PTHR19375">
    <property type="entry name" value="HEAT SHOCK PROTEIN 70KDA"/>
    <property type="match status" value="1"/>
</dbReference>
<accession>A0AAV3XF13</accession>
<evidence type="ECO:0000256" key="3">
    <source>
        <dbReference type="ARBA" id="ARBA00022840"/>
    </source>
</evidence>
<dbReference type="InterPro" id="IPR043129">
    <property type="entry name" value="ATPase_NBD"/>
</dbReference>
<reference evidence="7" key="1">
    <citation type="submission" date="2019-10" db="EMBL/GenBank/DDBJ databases">
        <title>Draft genome sequece of Microseira wollei NIES-4236.</title>
        <authorList>
            <person name="Yamaguchi H."/>
            <person name="Suzuki S."/>
            <person name="Kawachi M."/>
        </authorList>
    </citation>
    <scope>NUCLEOTIDE SEQUENCE</scope>
    <source>
        <strain evidence="7">NIES-4236</strain>
    </source>
</reference>
<keyword evidence="4 7" id="KW-0346">Stress response</keyword>
<proteinExistence type="inferred from homology"/>
<name>A0AAV3XF13_9CYAN</name>
<dbReference type="AlphaFoldDB" id="A0AAV3XF13"/>
<dbReference type="Pfam" id="PF00012">
    <property type="entry name" value="HSP70"/>
    <property type="match status" value="2"/>
</dbReference>
<keyword evidence="2 6" id="KW-0547">Nucleotide-binding</keyword>
<keyword evidence="3 6" id="KW-0067">ATP-binding</keyword>
<gene>
    <name evidence="7" type="ORF">MiSe_48940</name>
</gene>
<keyword evidence="8" id="KW-1185">Reference proteome</keyword>
<dbReference type="RefSeq" id="WP_226585870.1">
    <property type="nucleotide sequence ID" value="NZ_BLAY01000082.1"/>
</dbReference>
<evidence type="ECO:0000256" key="4">
    <source>
        <dbReference type="ARBA" id="ARBA00023016"/>
    </source>
</evidence>
<dbReference type="Gene3D" id="3.30.420.40">
    <property type="match status" value="2"/>
</dbReference>
<evidence type="ECO:0000313" key="7">
    <source>
        <dbReference type="EMBL" id="GET40086.1"/>
    </source>
</evidence>
<comment type="caution">
    <text evidence="7">The sequence shown here is derived from an EMBL/GenBank/DDBJ whole genome shotgun (WGS) entry which is preliminary data.</text>
</comment>
<organism evidence="7 8">
    <name type="scientific">Microseira wollei NIES-4236</name>
    <dbReference type="NCBI Taxonomy" id="2530354"/>
    <lineage>
        <taxon>Bacteria</taxon>
        <taxon>Bacillati</taxon>
        <taxon>Cyanobacteriota</taxon>
        <taxon>Cyanophyceae</taxon>
        <taxon>Oscillatoriophycideae</taxon>
        <taxon>Aerosakkonematales</taxon>
        <taxon>Aerosakkonemataceae</taxon>
        <taxon>Microseira</taxon>
    </lineage>
</organism>
<evidence type="ECO:0000256" key="2">
    <source>
        <dbReference type="ARBA" id="ARBA00022741"/>
    </source>
</evidence>
<sequence length="532" mass="59451">MAIAIDFGTSNTVITRWNPVTQQPETLSLPGLSLTQAQNPPLIPSLLYVENASSDRVVIGQGVRDKGLDLKNDPRFFRSFKRGIGADIQGFLPELDGKIITFEQVGQWFLTQIIEKLQSTWPDVGESLVLTVPVDSFEAYRNWLSSVCQSLPVEQVRLIDEPTAAALGYGMTNQQLLLVIDFGGGTLDLSLVRLDASSQAGTKPLGFILKWGNKQLENSAQKSKTARVLAKAGQNLGGADLDNWLVDYFAQTQGIASTALTTRLAEKIKIQLSLQQKASEVYFDDETFESYDLQLERSQFESILKERKFFDRLDESMTQVLQQARRQGIEVSDIDAVLLVGGTVQIPAVQTWVQQYFEPTKIRCERPFEAIAQGALQLTQGIELKDFLYHSYGIRYWDRRLNRHNWHPIIKTGQPYPMSEPFELLLGASVESQPSIELIVGELGAETGGTEVYFDGDRLVTRSLASGQTQVQPLNDRDGARTIAQLTPLGFPGSDRIKVFFQVDSQRFLRMTVEDLLTKQTLLDNQPVVQLS</sequence>